<accession>A0ACC0U5U6</accession>
<sequence length="398" mass="44652">MNHISLLIPIEDSLLAINNKNCSTRYRLPTPFPHQPSLFTIRMRASAVLAFICLAIGVAPSFSLPSDSHRVDPSTIADPQNLDGHVGTSASNDHKREGSEWFRKRREVRVNKLDAEARRKALKLEMRKRGNFYREKNKIPKCPNSSLPIRDMSDLSPADRFRSLFEAALDDYEKRTGTKLVDHPLSMRLMTCRSVESITAVLQEQVQAFRKFRGDDSKLMKSLKCTVHVLHSLSNSTLLGEAIGIPFPPARAVFAGLAILLGAIKDMDAGYKALADLLESIEHFLNRLDIYTRIPPTAAMAEILVKIIVELLSTLGLVTKQMKQKRAIKFVKKIFGENDVEAALQRLDRLTRDEALAAAVQTLNFVHGLDQNMRTVLENGKATADSIWEALRGIFMEH</sequence>
<gene>
    <name evidence="1" type="ORF">F5148DRAFT_1376995</name>
</gene>
<protein>
    <submittedName>
        <fullName evidence="1">Uncharacterized protein</fullName>
    </submittedName>
</protein>
<organism evidence="1 2">
    <name type="scientific">Russula earlei</name>
    <dbReference type="NCBI Taxonomy" id="71964"/>
    <lineage>
        <taxon>Eukaryota</taxon>
        <taxon>Fungi</taxon>
        <taxon>Dikarya</taxon>
        <taxon>Basidiomycota</taxon>
        <taxon>Agaricomycotina</taxon>
        <taxon>Agaricomycetes</taxon>
        <taxon>Russulales</taxon>
        <taxon>Russulaceae</taxon>
        <taxon>Russula</taxon>
    </lineage>
</organism>
<reference evidence="1" key="1">
    <citation type="submission" date="2021-03" db="EMBL/GenBank/DDBJ databases">
        <title>Evolutionary priming and transition to the ectomycorrhizal habit in an iconic lineage of mushroom-forming fungi: is preadaptation a requirement?</title>
        <authorList>
            <consortium name="DOE Joint Genome Institute"/>
            <person name="Looney B.P."/>
            <person name="Miyauchi S."/>
            <person name="Morin E."/>
            <person name="Drula E."/>
            <person name="Courty P.E."/>
            <person name="Chicoki N."/>
            <person name="Fauchery L."/>
            <person name="Kohler A."/>
            <person name="Kuo A."/>
            <person name="LaButti K."/>
            <person name="Pangilinan J."/>
            <person name="Lipzen A."/>
            <person name="Riley R."/>
            <person name="Andreopoulos W."/>
            <person name="He G."/>
            <person name="Johnson J."/>
            <person name="Barry K.W."/>
            <person name="Grigoriev I.V."/>
            <person name="Nagy L."/>
            <person name="Hibbett D."/>
            <person name="Henrissat B."/>
            <person name="Matheny P.B."/>
            <person name="Labbe J."/>
            <person name="Martin A.F."/>
        </authorList>
    </citation>
    <scope>NUCLEOTIDE SEQUENCE</scope>
    <source>
        <strain evidence="1">BPL698</strain>
    </source>
</reference>
<comment type="caution">
    <text evidence="1">The sequence shown here is derived from an EMBL/GenBank/DDBJ whole genome shotgun (WGS) entry which is preliminary data.</text>
</comment>
<dbReference type="EMBL" id="JAGFNK010000156">
    <property type="protein sequence ID" value="KAI9463784.1"/>
    <property type="molecule type" value="Genomic_DNA"/>
</dbReference>
<evidence type="ECO:0000313" key="2">
    <source>
        <dbReference type="Proteomes" id="UP001207468"/>
    </source>
</evidence>
<evidence type="ECO:0000313" key="1">
    <source>
        <dbReference type="EMBL" id="KAI9463784.1"/>
    </source>
</evidence>
<name>A0ACC0U5U6_9AGAM</name>
<dbReference type="Proteomes" id="UP001207468">
    <property type="component" value="Unassembled WGS sequence"/>
</dbReference>
<keyword evidence="2" id="KW-1185">Reference proteome</keyword>
<proteinExistence type="predicted"/>